<evidence type="ECO:0000259" key="2">
    <source>
        <dbReference type="SMART" id="SM00768"/>
    </source>
</evidence>
<name>A0AAV6KSI7_9ERIC</name>
<dbReference type="Gene3D" id="1.20.58.1040">
    <property type="match status" value="1"/>
</dbReference>
<dbReference type="PANTHER" id="PTHR31044">
    <property type="entry name" value="BETA-1,3 GLUCANASE"/>
    <property type="match status" value="1"/>
</dbReference>
<protein>
    <recommendedName>
        <fullName evidence="2">X8 domain-containing protein</fullName>
    </recommendedName>
</protein>
<proteinExistence type="predicted"/>
<gene>
    <name evidence="3" type="ORF">RHGRI_012809</name>
</gene>
<comment type="caution">
    <text evidence="3">The sequence shown here is derived from an EMBL/GenBank/DDBJ whole genome shotgun (WGS) entry which is preliminary data.</text>
</comment>
<organism evidence="3 4">
    <name type="scientific">Rhododendron griersonianum</name>
    <dbReference type="NCBI Taxonomy" id="479676"/>
    <lineage>
        <taxon>Eukaryota</taxon>
        <taxon>Viridiplantae</taxon>
        <taxon>Streptophyta</taxon>
        <taxon>Embryophyta</taxon>
        <taxon>Tracheophyta</taxon>
        <taxon>Spermatophyta</taxon>
        <taxon>Magnoliopsida</taxon>
        <taxon>eudicotyledons</taxon>
        <taxon>Gunneridae</taxon>
        <taxon>Pentapetalae</taxon>
        <taxon>asterids</taxon>
        <taxon>Ericales</taxon>
        <taxon>Ericaceae</taxon>
        <taxon>Ericoideae</taxon>
        <taxon>Rhodoreae</taxon>
        <taxon>Rhododendron</taxon>
    </lineage>
</organism>
<dbReference type="AlphaFoldDB" id="A0AAV6KSI7"/>
<evidence type="ECO:0000313" key="3">
    <source>
        <dbReference type="EMBL" id="KAG5555391.1"/>
    </source>
</evidence>
<dbReference type="Proteomes" id="UP000823749">
    <property type="component" value="Chromosome 4"/>
</dbReference>
<dbReference type="Pfam" id="PF07983">
    <property type="entry name" value="X8"/>
    <property type="match status" value="1"/>
</dbReference>
<accession>A0AAV6KSI7</accession>
<reference evidence="3" key="1">
    <citation type="submission" date="2020-08" db="EMBL/GenBank/DDBJ databases">
        <title>Plant Genome Project.</title>
        <authorList>
            <person name="Zhang R.-G."/>
        </authorList>
    </citation>
    <scope>NUCLEOTIDE SEQUENCE</scope>
    <source>
        <strain evidence="3">WSP0</strain>
        <tissue evidence="3">Leaf</tissue>
    </source>
</reference>
<feature type="domain" description="X8" evidence="2">
    <location>
        <begin position="150"/>
        <end position="230"/>
    </location>
</feature>
<dbReference type="InterPro" id="IPR044788">
    <property type="entry name" value="X8_dom_prot"/>
</dbReference>
<evidence type="ECO:0000256" key="1">
    <source>
        <dbReference type="ARBA" id="ARBA00022729"/>
    </source>
</evidence>
<evidence type="ECO:0000313" key="4">
    <source>
        <dbReference type="Proteomes" id="UP000823749"/>
    </source>
</evidence>
<dbReference type="GO" id="GO:0009506">
    <property type="term" value="C:plasmodesma"/>
    <property type="evidence" value="ECO:0007669"/>
    <property type="project" value="UniProtKB-ARBA"/>
</dbReference>
<dbReference type="PANTHER" id="PTHR31044:SF103">
    <property type="entry name" value="MAJOR POLLEN ALLERGEN OLE E 10-LIKE"/>
    <property type="match status" value="1"/>
</dbReference>
<keyword evidence="4" id="KW-1185">Reference proteome</keyword>
<keyword evidence="1" id="KW-0732">Signal</keyword>
<dbReference type="EMBL" id="JACTNZ010000004">
    <property type="protein sequence ID" value="KAG5555391.1"/>
    <property type="molecule type" value="Genomic_DNA"/>
</dbReference>
<dbReference type="InterPro" id="IPR012946">
    <property type="entry name" value="X8"/>
</dbReference>
<dbReference type="SMART" id="SM00768">
    <property type="entry name" value="X8"/>
    <property type="match status" value="1"/>
</dbReference>
<sequence>MNLLFAFHNKLPFALSCVGSCSKNDDVKAVSSLCYACSHLLSVFHPMHRSVLCVPVDSVVPKWKKFETEKSLAVGNEGKQVGPLVFDVANNYPTKHKIQNHGLNEATANYQKGDPKPVEATASLSTHNQEIPSIASPQPRDKKEVENQCRWCIAKPSTSASKLDEIIQYCCTQYGIDCGVIQYGGACYTPATNKVSDASVVMNLYYNLAGKNDFNCYFGGSGLIVTQDPCK</sequence>